<gene>
    <name evidence="1" type="ORF">RchiOBHm_Chr7g0243051</name>
</gene>
<keyword evidence="2" id="KW-1185">Reference proteome</keyword>
<evidence type="ECO:0000313" key="2">
    <source>
        <dbReference type="Proteomes" id="UP000238479"/>
    </source>
</evidence>
<dbReference type="AlphaFoldDB" id="A0A2P6PIM9"/>
<dbReference type="EMBL" id="PDCK01000045">
    <property type="protein sequence ID" value="PRQ21782.1"/>
    <property type="molecule type" value="Genomic_DNA"/>
</dbReference>
<comment type="caution">
    <text evidence="1">The sequence shown here is derived from an EMBL/GenBank/DDBJ whole genome shotgun (WGS) entry which is preliminary data.</text>
</comment>
<protein>
    <submittedName>
        <fullName evidence="1">Uncharacterized protein</fullName>
    </submittedName>
</protein>
<name>A0A2P6PIM9_ROSCH</name>
<dbReference type="Gramene" id="PRQ21782">
    <property type="protein sequence ID" value="PRQ21782"/>
    <property type="gene ID" value="RchiOBHm_Chr7g0243051"/>
</dbReference>
<sequence>MVLHPTSMKHHHRIGAFKVTLSINKIIDRLTNQYKIDLNSKYMGIFDEIKNVGAQLI</sequence>
<proteinExistence type="predicted"/>
<dbReference type="Proteomes" id="UP000238479">
    <property type="component" value="Chromosome 7"/>
</dbReference>
<organism evidence="1 2">
    <name type="scientific">Rosa chinensis</name>
    <name type="common">China rose</name>
    <dbReference type="NCBI Taxonomy" id="74649"/>
    <lineage>
        <taxon>Eukaryota</taxon>
        <taxon>Viridiplantae</taxon>
        <taxon>Streptophyta</taxon>
        <taxon>Embryophyta</taxon>
        <taxon>Tracheophyta</taxon>
        <taxon>Spermatophyta</taxon>
        <taxon>Magnoliopsida</taxon>
        <taxon>eudicotyledons</taxon>
        <taxon>Gunneridae</taxon>
        <taxon>Pentapetalae</taxon>
        <taxon>rosids</taxon>
        <taxon>fabids</taxon>
        <taxon>Rosales</taxon>
        <taxon>Rosaceae</taxon>
        <taxon>Rosoideae</taxon>
        <taxon>Rosoideae incertae sedis</taxon>
        <taxon>Rosa</taxon>
    </lineage>
</organism>
<accession>A0A2P6PIM9</accession>
<evidence type="ECO:0000313" key="1">
    <source>
        <dbReference type="EMBL" id="PRQ21782.1"/>
    </source>
</evidence>
<reference evidence="1 2" key="1">
    <citation type="journal article" date="2018" name="Nat. Genet.">
        <title>The Rosa genome provides new insights in the design of modern roses.</title>
        <authorList>
            <person name="Bendahmane M."/>
        </authorList>
    </citation>
    <scope>NUCLEOTIDE SEQUENCE [LARGE SCALE GENOMIC DNA]</scope>
    <source>
        <strain evidence="2">cv. Old Blush</strain>
    </source>
</reference>